<dbReference type="CDD" id="cd00761">
    <property type="entry name" value="Glyco_tranf_GTA_type"/>
    <property type="match status" value="1"/>
</dbReference>
<keyword evidence="3" id="KW-1185">Reference proteome</keyword>
<dbReference type="GO" id="GO:0016740">
    <property type="term" value="F:transferase activity"/>
    <property type="evidence" value="ECO:0007669"/>
    <property type="project" value="UniProtKB-KW"/>
</dbReference>
<organism evidence="2 3">
    <name type="scientific">Ramlibacter lithotrophicus</name>
    <dbReference type="NCBI Taxonomy" id="2606681"/>
    <lineage>
        <taxon>Bacteria</taxon>
        <taxon>Pseudomonadati</taxon>
        <taxon>Pseudomonadota</taxon>
        <taxon>Betaproteobacteria</taxon>
        <taxon>Burkholderiales</taxon>
        <taxon>Comamonadaceae</taxon>
        <taxon>Ramlibacter</taxon>
    </lineage>
</organism>
<accession>A0A7X6I8M2</accession>
<name>A0A7X6I8M2_9BURK</name>
<dbReference type="InterPro" id="IPR050834">
    <property type="entry name" value="Glycosyltransf_2"/>
</dbReference>
<dbReference type="InterPro" id="IPR001173">
    <property type="entry name" value="Glyco_trans_2-like"/>
</dbReference>
<dbReference type="AlphaFoldDB" id="A0A7X6I8M2"/>
<comment type="caution">
    <text evidence="2">The sequence shown here is derived from an EMBL/GenBank/DDBJ whole genome shotgun (WGS) entry which is preliminary data.</text>
</comment>
<evidence type="ECO:0000313" key="3">
    <source>
        <dbReference type="Proteomes" id="UP000521868"/>
    </source>
</evidence>
<dbReference type="Proteomes" id="UP000521868">
    <property type="component" value="Unassembled WGS sequence"/>
</dbReference>
<keyword evidence="2" id="KW-0808">Transferase</keyword>
<dbReference type="RefSeq" id="WP_168109867.1">
    <property type="nucleotide sequence ID" value="NZ_VTOX01000012.1"/>
</dbReference>
<gene>
    <name evidence="2" type="ORF">RAMLITH_23240</name>
</gene>
<evidence type="ECO:0000259" key="1">
    <source>
        <dbReference type="Pfam" id="PF00535"/>
    </source>
</evidence>
<dbReference type="InterPro" id="IPR029044">
    <property type="entry name" value="Nucleotide-diphossugar_trans"/>
</dbReference>
<proteinExistence type="predicted"/>
<evidence type="ECO:0000313" key="2">
    <source>
        <dbReference type="EMBL" id="NKE68741.1"/>
    </source>
</evidence>
<protein>
    <submittedName>
        <fullName evidence="2">Glycosyltransferase family 2 protein</fullName>
    </submittedName>
</protein>
<reference evidence="2 3" key="1">
    <citation type="journal article" date="2020" name="Nature">
        <title>Bacterial chemolithoautotrophy via manganese oxidation.</title>
        <authorList>
            <person name="Yu H."/>
            <person name="Leadbetter J.R."/>
        </authorList>
    </citation>
    <scope>NUCLEOTIDE SEQUENCE [LARGE SCALE GENOMIC DNA]</scope>
    <source>
        <strain evidence="2 3">RBP-1</strain>
    </source>
</reference>
<dbReference type="PANTHER" id="PTHR43685">
    <property type="entry name" value="GLYCOSYLTRANSFERASE"/>
    <property type="match status" value="1"/>
</dbReference>
<dbReference type="PANTHER" id="PTHR43685:SF2">
    <property type="entry name" value="GLYCOSYLTRANSFERASE 2-LIKE DOMAIN-CONTAINING PROTEIN"/>
    <property type="match status" value="1"/>
</dbReference>
<dbReference type="Pfam" id="PF00535">
    <property type="entry name" value="Glycos_transf_2"/>
    <property type="match status" value="1"/>
</dbReference>
<dbReference type="Gene3D" id="3.90.550.10">
    <property type="entry name" value="Spore Coat Polysaccharide Biosynthesis Protein SpsA, Chain A"/>
    <property type="match status" value="1"/>
</dbReference>
<dbReference type="SUPFAM" id="SSF53448">
    <property type="entry name" value="Nucleotide-diphospho-sugar transferases"/>
    <property type="match status" value="1"/>
</dbReference>
<dbReference type="EMBL" id="VTOX01000012">
    <property type="protein sequence ID" value="NKE68741.1"/>
    <property type="molecule type" value="Genomic_DNA"/>
</dbReference>
<sequence>MSATMDISVVIPARNRETKLPYCLESVISQTLPPREIIVVDDRSTDGTRAVVESYAKHGVRYERLPEGRGAQAARNHGIRSARCDWIAFQDSDDRWLPTKLEKQVGALKANGSSDRLVVITNGRIVFTDGTRSAPLIEWGFHGNCHRKLLLRSGPMFPTMLVSKRALDDIGLLDEDCPSYQEWDTAIRLSERCGFLHLDECLFEWVAHNDESISKDPARDLAGHEYVMRKHRAAIIDAHGPVAWRMAVAGLVARALAFGAFDQAERLAASELPALARSLTSALVRRHKSPRRAGTLLKVAAAIPLGATR</sequence>
<feature type="domain" description="Glycosyltransferase 2-like" evidence="1">
    <location>
        <begin position="8"/>
        <end position="128"/>
    </location>
</feature>